<dbReference type="SUPFAM" id="SSF56601">
    <property type="entry name" value="beta-lactamase/transpeptidase-like"/>
    <property type="match status" value="1"/>
</dbReference>
<comment type="caution">
    <text evidence="2">The sequence shown here is derived from an EMBL/GenBank/DDBJ whole genome shotgun (WGS) entry which is preliminary data.</text>
</comment>
<reference evidence="2 3" key="1">
    <citation type="journal article" date="2015" name="Genome Announc.">
        <title>Expanding the biotechnology potential of lactobacilli through comparative genomics of 213 strains and associated genera.</title>
        <authorList>
            <person name="Sun Z."/>
            <person name="Harris H.M."/>
            <person name="McCann A."/>
            <person name="Guo C."/>
            <person name="Argimon S."/>
            <person name="Zhang W."/>
            <person name="Yang X."/>
            <person name="Jeffery I.B."/>
            <person name="Cooney J.C."/>
            <person name="Kagawa T.F."/>
            <person name="Liu W."/>
            <person name="Song Y."/>
            <person name="Salvetti E."/>
            <person name="Wrobel A."/>
            <person name="Rasinkangas P."/>
            <person name="Parkhill J."/>
            <person name="Rea M.C."/>
            <person name="O'Sullivan O."/>
            <person name="Ritari J."/>
            <person name="Douillard F.P."/>
            <person name="Paul Ross R."/>
            <person name="Yang R."/>
            <person name="Briner A.E."/>
            <person name="Felis G.E."/>
            <person name="de Vos W.M."/>
            <person name="Barrangou R."/>
            <person name="Klaenhammer T.R."/>
            <person name="Caufield P.W."/>
            <person name="Cui Y."/>
            <person name="Zhang H."/>
            <person name="O'Toole P.W."/>
        </authorList>
    </citation>
    <scope>NUCLEOTIDE SEQUENCE [LARGE SCALE GENOMIC DNA]</scope>
    <source>
        <strain evidence="2 3">DSM 12744</strain>
    </source>
</reference>
<dbReference type="EMBL" id="AZEC01000012">
    <property type="protein sequence ID" value="KRL11352.1"/>
    <property type="molecule type" value="Genomic_DNA"/>
</dbReference>
<dbReference type="GO" id="GO:0008800">
    <property type="term" value="F:beta-lactamase activity"/>
    <property type="evidence" value="ECO:0007669"/>
    <property type="project" value="InterPro"/>
</dbReference>
<proteinExistence type="predicted"/>
<dbReference type="STRING" id="1423792.FD09_GL000721"/>
<gene>
    <name evidence="2" type="ORF">FD09_GL000721</name>
</gene>
<dbReference type="InterPro" id="IPR012338">
    <property type="entry name" value="Beta-lactam/transpept-like"/>
</dbReference>
<name>A0A0R1N5C4_9LACO</name>
<dbReference type="PATRIC" id="fig|1423792.3.peg.736"/>
<dbReference type="OrthoDB" id="9775096at2"/>
<dbReference type="PANTHER" id="PTHR35333:SF3">
    <property type="entry name" value="BETA-LACTAMASE-TYPE TRANSPEPTIDASE FOLD CONTAINING PROTEIN"/>
    <property type="match status" value="1"/>
</dbReference>
<evidence type="ECO:0000313" key="3">
    <source>
        <dbReference type="Proteomes" id="UP000051330"/>
    </source>
</evidence>
<feature type="domain" description="Beta-lactamase class A catalytic" evidence="1">
    <location>
        <begin position="29"/>
        <end position="215"/>
    </location>
</feature>
<accession>A0A0R1N5C4</accession>
<dbReference type="InterPro" id="IPR045155">
    <property type="entry name" value="Beta-lactam_cat"/>
</dbReference>
<sequence>MTDLANELAALFANQPFDYAYMVTVPGESPVASVRATQTFRSASLIKIGIADYLGHQSIAAPHLLEQTVAVQPNQRVGGSGVLFHLSQSTWSVGDLLDLMLCVSDNTATNVLLDHFGLAPINQWLQARYPTIQLRRRMMTAADPAHENLLTLTDLLPLWNDLLALPDPAGGRIRTALQQQQNRQKLPALADAIGFSGTIFNKTGELLHEEYDAARFIYRNHMVDCVLLTSFPSEKQRSTAIIVFQQFGRIVMSHLKNVKNNES</sequence>
<dbReference type="RefSeq" id="WP_057821608.1">
    <property type="nucleotide sequence ID" value="NZ_AZEC01000012.1"/>
</dbReference>
<evidence type="ECO:0000259" key="1">
    <source>
        <dbReference type="Pfam" id="PF13354"/>
    </source>
</evidence>
<dbReference type="GO" id="GO:0030655">
    <property type="term" value="P:beta-lactam antibiotic catabolic process"/>
    <property type="evidence" value="ECO:0007669"/>
    <property type="project" value="InterPro"/>
</dbReference>
<keyword evidence="3" id="KW-1185">Reference proteome</keyword>
<organism evidence="2 3">
    <name type="scientific">Schleiferilactobacillus perolens DSM 12744</name>
    <dbReference type="NCBI Taxonomy" id="1423792"/>
    <lineage>
        <taxon>Bacteria</taxon>
        <taxon>Bacillati</taxon>
        <taxon>Bacillota</taxon>
        <taxon>Bacilli</taxon>
        <taxon>Lactobacillales</taxon>
        <taxon>Lactobacillaceae</taxon>
        <taxon>Schleiferilactobacillus</taxon>
    </lineage>
</organism>
<dbReference type="Pfam" id="PF13354">
    <property type="entry name" value="Beta-lactamase2"/>
    <property type="match status" value="1"/>
</dbReference>
<dbReference type="GO" id="GO:0046677">
    <property type="term" value="P:response to antibiotic"/>
    <property type="evidence" value="ECO:0007669"/>
    <property type="project" value="InterPro"/>
</dbReference>
<dbReference type="InterPro" id="IPR000871">
    <property type="entry name" value="Beta-lactam_class-A"/>
</dbReference>
<dbReference type="Proteomes" id="UP000051330">
    <property type="component" value="Unassembled WGS sequence"/>
</dbReference>
<dbReference type="Gene3D" id="3.40.710.10">
    <property type="entry name" value="DD-peptidase/beta-lactamase superfamily"/>
    <property type="match status" value="1"/>
</dbReference>
<dbReference type="PANTHER" id="PTHR35333">
    <property type="entry name" value="BETA-LACTAMASE"/>
    <property type="match status" value="1"/>
</dbReference>
<evidence type="ECO:0000313" key="2">
    <source>
        <dbReference type="EMBL" id="KRL11352.1"/>
    </source>
</evidence>
<protein>
    <submittedName>
        <fullName evidence="2">Beta-lactamase class A</fullName>
    </submittedName>
</protein>
<dbReference type="AlphaFoldDB" id="A0A0R1N5C4"/>